<feature type="domain" description="RING-type" evidence="17">
    <location>
        <begin position="899"/>
        <end position="938"/>
    </location>
</feature>
<evidence type="ECO:0000256" key="5">
    <source>
        <dbReference type="ARBA" id="ARBA00022679"/>
    </source>
</evidence>
<feature type="compositionally biased region" description="Polar residues" evidence="16">
    <location>
        <begin position="543"/>
        <end position="552"/>
    </location>
</feature>
<dbReference type="InterPro" id="IPR017907">
    <property type="entry name" value="Znf_RING_CS"/>
</dbReference>
<dbReference type="Gene3D" id="3.30.40.10">
    <property type="entry name" value="Zinc/RING finger domain, C3HC4 (zinc finger)"/>
    <property type="match status" value="1"/>
</dbReference>
<feature type="coiled-coil region" evidence="15">
    <location>
        <begin position="327"/>
        <end position="364"/>
    </location>
</feature>
<feature type="region of interest" description="Disordered" evidence="16">
    <location>
        <begin position="1"/>
        <end position="48"/>
    </location>
</feature>
<dbReference type="GO" id="GO:0008270">
    <property type="term" value="F:zinc ion binding"/>
    <property type="evidence" value="ECO:0007669"/>
    <property type="project" value="UniProtKB-KW"/>
</dbReference>
<evidence type="ECO:0000256" key="13">
    <source>
        <dbReference type="PROSITE-ProRule" id="PRU00175"/>
    </source>
</evidence>
<feature type="coiled-coil region" evidence="15">
    <location>
        <begin position="709"/>
        <end position="736"/>
    </location>
</feature>
<dbReference type="GO" id="GO:0033503">
    <property type="term" value="C:HULC complex"/>
    <property type="evidence" value="ECO:0007669"/>
    <property type="project" value="TreeGrafter"/>
</dbReference>
<dbReference type="GO" id="GO:0006325">
    <property type="term" value="P:chromatin organization"/>
    <property type="evidence" value="ECO:0007669"/>
    <property type="project" value="UniProtKB-KW"/>
</dbReference>
<dbReference type="InterPro" id="IPR013956">
    <property type="entry name" value="E3_ubiquit_lig_Bre1"/>
</dbReference>
<evidence type="ECO:0000256" key="4">
    <source>
        <dbReference type="ARBA" id="ARBA00005555"/>
    </source>
</evidence>
<evidence type="ECO:0000256" key="16">
    <source>
        <dbReference type="SAM" id="MobiDB-lite"/>
    </source>
</evidence>
<evidence type="ECO:0000256" key="3">
    <source>
        <dbReference type="ARBA" id="ARBA00004906"/>
    </source>
</evidence>
<dbReference type="AlphaFoldDB" id="A0A1W0XCY4"/>
<dbReference type="InterPro" id="IPR018957">
    <property type="entry name" value="Znf_C3HC4_RING-type"/>
</dbReference>
<evidence type="ECO:0000256" key="6">
    <source>
        <dbReference type="ARBA" id="ARBA00022723"/>
    </source>
</evidence>
<evidence type="ECO:0000256" key="12">
    <source>
        <dbReference type="ARBA" id="ARBA00023242"/>
    </source>
</evidence>
<organism evidence="18 19">
    <name type="scientific">Hypsibius exemplaris</name>
    <name type="common">Freshwater tardigrade</name>
    <dbReference type="NCBI Taxonomy" id="2072580"/>
    <lineage>
        <taxon>Eukaryota</taxon>
        <taxon>Metazoa</taxon>
        <taxon>Ecdysozoa</taxon>
        <taxon>Tardigrada</taxon>
        <taxon>Eutardigrada</taxon>
        <taxon>Parachela</taxon>
        <taxon>Hypsibioidea</taxon>
        <taxon>Hypsibiidae</taxon>
        <taxon>Hypsibius</taxon>
    </lineage>
</organism>
<comment type="subcellular location">
    <subcellularLocation>
        <location evidence="2 14">Nucleus</location>
    </subcellularLocation>
</comment>
<evidence type="ECO:0000256" key="8">
    <source>
        <dbReference type="ARBA" id="ARBA00022786"/>
    </source>
</evidence>
<dbReference type="PANTHER" id="PTHR23163">
    <property type="entry name" value="RING FINGER PROTEIN-RELATED"/>
    <property type="match status" value="1"/>
</dbReference>
<dbReference type="PROSITE" id="PS00518">
    <property type="entry name" value="ZF_RING_1"/>
    <property type="match status" value="1"/>
</dbReference>
<dbReference type="Proteomes" id="UP000192578">
    <property type="component" value="Unassembled WGS sequence"/>
</dbReference>
<comment type="pathway">
    <text evidence="3 14">Protein modification; protein ubiquitination.</text>
</comment>
<keyword evidence="12 14" id="KW-0539">Nucleus</keyword>
<keyword evidence="7 13" id="KW-0863">Zinc-finger</keyword>
<proteinExistence type="inferred from homology"/>
<keyword evidence="10 14" id="KW-0156">Chromatin regulator</keyword>
<dbReference type="UniPathway" id="UPA00143"/>
<feature type="region of interest" description="Disordered" evidence="16">
    <location>
        <begin position="620"/>
        <end position="672"/>
    </location>
</feature>
<feature type="compositionally biased region" description="Basic and acidic residues" evidence="16">
    <location>
        <begin position="648"/>
        <end position="672"/>
    </location>
</feature>
<dbReference type="SMART" id="SM00184">
    <property type="entry name" value="RING"/>
    <property type="match status" value="1"/>
</dbReference>
<keyword evidence="6 14" id="KW-0479">Metal-binding</keyword>
<feature type="coiled-coil region" evidence="15">
    <location>
        <begin position="73"/>
        <end position="107"/>
    </location>
</feature>
<evidence type="ECO:0000313" key="19">
    <source>
        <dbReference type="Proteomes" id="UP000192578"/>
    </source>
</evidence>
<keyword evidence="11 14" id="KW-0175">Coiled coil</keyword>
<feature type="coiled-coil region" evidence="15">
    <location>
        <begin position="204"/>
        <end position="301"/>
    </location>
</feature>
<evidence type="ECO:0000256" key="11">
    <source>
        <dbReference type="ARBA" id="ARBA00023054"/>
    </source>
</evidence>
<dbReference type="PROSITE" id="PS50089">
    <property type="entry name" value="ZF_RING_2"/>
    <property type="match status" value="1"/>
</dbReference>
<dbReference type="GO" id="GO:0061630">
    <property type="term" value="F:ubiquitin protein ligase activity"/>
    <property type="evidence" value="ECO:0007669"/>
    <property type="project" value="UniProtKB-EC"/>
</dbReference>
<sequence>MASKRGKDSPNISPERSSPPPEGSKGKKSNSKKQAGTAPEAKSSKSSLLRDSYHIGSVSSLEAMEPKVLLFQNRKLAERLEHYQVTTEELRKRSEQLQERLSATDAEIFIINRHTKSLEENVRILLKRFETDEPTDGDSETPRSPLTSFINQLSTLDEEELDKNLSGRVQEMLNLIGKLVQVYDTVSNQSRSVLEKIKNGEAVDDDCKSQITQLLKKNEALEKQALSMQQKCYAASTKAAKATDQIIELETERDEQKNRAAELEWSLDKEQVRREKVEHMVVEIREKLKTCEAQLATQQQRKEGQAVEENVVLATPSVSQTKMGEMVTDLEEQKTLAANRLQEIEKLHAEKVALTLEVEELKLHVLSPPDDLVEKSAKYKSLQTHFSVLYLEHEKVKEYYKTAKEAVNTLRTSYLQQLKEAQRHEEDGSQSLQTFLSNLQTATNAARRDYQMLRIEYEQEHASRETSGTNKDYDKLFKSVMQNNSSLEREVTRLRKCVQNLKTDLAKYQSRDLNRGQVRNPGSMSPDKRNPPEGEVGKRESSGTEGASTPKVSSHGPPDSTEDMKELKKQLKDKTKEYDELKLLYDMTRQASKVNRELVDVMASEKKLREENIELKKQVTSLETRSQAAETELKSSSTELQTLRSRSKQLEERSLELEKERDKEKSDRQRSGPDEALVVRIKVLEDALFKANKTAASHAAQEEALYSEMDVTGQALEDLQNQNKQLIDQLKERDNTNLKWMADNIRNNQIIKTLRDEKSAQDVRYRTLQECIGKYEAQLKLAEDRTKLMEEANCLLEENQKSSDYLTESWKRKAFDQTKETCDLRLKLEQLEKELRFLRTVHADKLKTYEGDVFKSKRFIEENAELKRKLDRAKLIEVTGSSEEILKEDIREYKELLNCNSCKAARKDTVLTKCYHVFCYSCISKRYETRQRRCPQCSTQFGANDYHRLYLT</sequence>
<dbReference type="InterPro" id="IPR013083">
    <property type="entry name" value="Znf_RING/FYVE/PHD"/>
</dbReference>
<dbReference type="EMBL" id="MTYJ01000003">
    <property type="protein sequence ID" value="OQV25346.1"/>
    <property type="molecule type" value="Genomic_DNA"/>
</dbReference>
<accession>A0A1W0XCY4</accession>
<evidence type="ECO:0000256" key="1">
    <source>
        <dbReference type="ARBA" id="ARBA00000900"/>
    </source>
</evidence>
<evidence type="ECO:0000256" key="14">
    <source>
        <dbReference type="RuleBase" id="RU365038"/>
    </source>
</evidence>
<feature type="region of interest" description="Disordered" evidence="16">
    <location>
        <begin position="508"/>
        <end position="567"/>
    </location>
</feature>
<evidence type="ECO:0000256" key="15">
    <source>
        <dbReference type="SAM" id="Coils"/>
    </source>
</evidence>
<protein>
    <recommendedName>
        <fullName evidence="14">E3 ubiquitin protein ligase</fullName>
        <ecNumber evidence="14">2.3.2.27</ecNumber>
    </recommendedName>
</protein>
<feature type="compositionally biased region" description="Basic and acidic residues" evidence="16">
    <location>
        <begin position="526"/>
        <end position="542"/>
    </location>
</feature>
<feature type="coiled-coil region" evidence="15">
    <location>
        <begin position="828"/>
        <end position="876"/>
    </location>
</feature>
<dbReference type="InterPro" id="IPR001841">
    <property type="entry name" value="Znf_RING"/>
</dbReference>
<evidence type="ECO:0000256" key="9">
    <source>
        <dbReference type="ARBA" id="ARBA00022833"/>
    </source>
</evidence>
<dbReference type="InterPro" id="IPR058642">
    <property type="entry name" value="BRE1A/B-like_dom"/>
</dbReference>
<feature type="compositionally biased region" description="Polar residues" evidence="16">
    <location>
        <begin position="620"/>
        <end position="642"/>
    </location>
</feature>
<dbReference type="Pfam" id="PF00097">
    <property type="entry name" value="zf-C3HC4"/>
    <property type="match status" value="1"/>
</dbReference>
<comment type="caution">
    <text evidence="18">The sequence shown here is derived from an EMBL/GenBank/DDBJ whole genome shotgun (WGS) entry which is preliminary data.</text>
</comment>
<evidence type="ECO:0000256" key="10">
    <source>
        <dbReference type="ARBA" id="ARBA00022853"/>
    </source>
</evidence>
<reference evidence="19" key="1">
    <citation type="submission" date="2017-01" db="EMBL/GenBank/DDBJ databases">
        <title>Comparative genomics of anhydrobiosis in the tardigrade Hypsibius dujardini.</title>
        <authorList>
            <person name="Yoshida Y."/>
            <person name="Koutsovoulos G."/>
            <person name="Laetsch D."/>
            <person name="Stevens L."/>
            <person name="Kumar S."/>
            <person name="Horikawa D."/>
            <person name="Ishino K."/>
            <person name="Komine S."/>
            <person name="Tomita M."/>
            <person name="Blaxter M."/>
            <person name="Arakawa K."/>
        </authorList>
    </citation>
    <scope>NUCLEOTIDE SEQUENCE [LARGE SCALE GENOMIC DNA]</scope>
    <source>
        <strain evidence="19">Z151</strain>
    </source>
</reference>
<gene>
    <name evidence="18" type="ORF">BV898_01025</name>
</gene>
<name>A0A1W0XCY4_HYPEX</name>
<evidence type="ECO:0000259" key="17">
    <source>
        <dbReference type="PROSITE" id="PS50089"/>
    </source>
</evidence>
<keyword evidence="8 14" id="KW-0833">Ubl conjugation pathway</keyword>
<dbReference type="Pfam" id="PF26052">
    <property type="entry name" value="BRE1B"/>
    <property type="match status" value="1"/>
</dbReference>
<keyword evidence="9 14" id="KW-0862">Zinc</keyword>
<dbReference type="GO" id="GO:0016567">
    <property type="term" value="P:protein ubiquitination"/>
    <property type="evidence" value="ECO:0007669"/>
    <property type="project" value="UniProtKB-UniRule"/>
</dbReference>
<dbReference type="SUPFAM" id="SSF57850">
    <property type="entry name" value="RING/U-box"/>
    <property type="match status" value="1"/>
</dbReference>
<dbReference type="PANTHER" id="PTHR23163:SF0">
    <property type="entry name" value="E3 UBIQUITIN-PROTEIN LIGASE BRE1"/>
    <property type="match status" value="1"/>
</dbReference>
<keyword evidence="19" id="KW-1185">Reference proteome</keyword>
<dbReference type="OrthoDB" id="10266039at2759"/>
<dbReference type="EC" id="2.3.2.27" evidence="14"/>
<evidence type="ECO:0000256" key="2">
    <source>
        <dbReference type="ARBA" id="ARBA00004123"/>
    </source>
</evidence>
<keyword evidence="5 14" id="KW-0808">Transferase</keyword>
<comment type="similarity">
    <text evidence="4 14">Belongs to the BRE1 family.</text>
</comment>
<evidence type="ECO:0000256" key="7">
    <source>
        <dbReference type="ARBA" id="ARBA00022771"/>
    </source>
</evidence>
<dbReference type="GO" id="GO:0005634">
    <property type="term" value="C:nucleus"/>
    <property type="evidence" value="ECO:0007669"/>
    <property type="project" value="UniProtKB-SubCell"/>
</dbReference>
<comment type="catalytic activity">
    <reaction evidence="1 14">
        <text>S-ubiquitinyl-[E2 ubiquitin-conjugating enzyme]-L-cysteine + [acceptor protein]-L-lysine = [E2 ubiquitin-conjugating enzyme]-L-cysteine + N(6)-ubiquitinyl-[acceptor protein]-L-lysine.</text>
        <dbReference type="EC" id="2.3.2.27"/>
    </reaction>
</comment>
<evidence type="ECO:0000313" key="18">
    <source>
        <dbReference type="EMBL" id="OQV25346.1"/>
    </source>
</evidence>
<feature type="coiled-coil region" evidence="15">
    <location>
        <begin position="765"/>
        <end position="792"/>
    </location>
</feature>